<gene>
    <name evidence="8" type="primary">purA</name>
    <name evidence="9" type="ORF">A2693_02915</name>
</gene>
<evidence type="ECO:0000313" key="9">
    <source>
        <dbReference type="EMBL" id="OGD89145.1"/>
    </source>
</evidence>
<name>A0A1F5GBC9_9BACT</name>
<feature type="binding site" evidence="8">
    <location>
        <position position="49"/>
    </location>
    <ligand>
        <name>Mg(2+)</name>
        <dbReference type="ChEBI" id="CHEBI:18420"/>
    </ligand>
</feature>
<dbReference type="Proteomes" id="UP000178577">
    <property type="component" value="Unassembled WGS sequence"/>
</dbReference>
<keyword evidence="8" id="KW-0963">Cytoplasm</keyword>
<comment type="caution">
    <text evidence="8">Lacks conserved residue(s) required for the propagation of feature annotation.</text>
</comment>
<feature type="binding site" evidence="8">
    <location>
        <begin position="332"/>
        <end position="334"/>
    </location>
    <ligand>
        <name>GTP</name>
        <dbReference type="ChEBI" id="CHEBI:37565"/>
    </ligand>
</feature>
<evidence type="ECO:0000256" key="7">
    <source>
        <dbReference type="ARBA" id="ARBA00023134"/>
    </source>
</evidence>
<accession>A0A1F5GBC9</accession>
<evidence type="ECO:0000256" key="8">
    <source>
        <dbReference type="HAMAP-Rule" id="MF_00011"/>
    </source>
</evidence>
<dbReference type="SUPFAM" id="SSF52540">
    <property type="entry name" value="P-loop containing nucleoside triphosphate hydrolases"/>
    <property type="match status" value="1"/>
</dbReference>
<comment type="cofactor">
    <cofactor evidence="8">
        <name>Mg(2+)</name>
        <dbReference type="ChEBI" id="CHEBI:18420"/>
    </cofactor>
    <text evidence="8">Binds 1 Mg(2+) ion per subunit.</text>
</comment>
<feature type="binding site" evidence="8">
    <location>
        <begin position="300"/>
        <end position="306"/>
    </location>
    <ligand>
        <name>substrate</name>
    </ligand>
</feature>
<comment type="subcellular location">
    <subcellularLocation>
        <location evidence="8">Cytoplasm</location>
    </subcellularLocation>
</comment>
<dbReference type="UniPathway" id="UPA00075">
    <property type="reaction ID" value="UER00335"/>
</dbReference>
<dbReference type="FunFam" id="3.90.170.10:FF:000001">
    <property type="entry name" value="Adenylosuccinate synthetase"/>
    <property type="match status" value="1"/>
</dbReference>
<dbReference type="GO" id="GO:0044208">
    <property type="term" value="P:'de novo' AMP biosynthetic process"/>
    <property type="evidence" value="ECO:0007669"/>
    <property type="project" value="UniProtKB-UniRule"/>
</dbReference>
<evidence type="ECO:0000256" key="1">
    <source>
        <dbReference type="ARBA" id="ARBA00011738"/>
    </source>
</evidence>
<feature type="binding site" description="in other chain" evidence="8">
    <location>
        <position position="136"/>
    </location>
    <ligand>
        <name>IMP</name>
        <dbReference type="ChEBI" id="CHEBI:58053"/>
        <note>ligand shared between dimeric partners</note>
    </ligand>
</feature>
<dbReference type="NCBIfam" id="TIGR00184">
    <property type="entry name" value="purA"/>
    <property type="match status" value="1"/>
</dbReference>
<feature type="binding site" evidence="8">
    <location>
        <begin position="414"/>
        <end position="416"/>
    </location>
    <ligand>
        <name>GTP</name>
        <dbReference type="ChEBI" id="CHEBI:37565"/>
    </ligand>
</feature>
<feature type="active site" description="Proton acceptor" evidence="8">
    <location>
        <position position="22"/>
    </location>
</feature>
<keyword evidence="6 8" id="KW-0460">Magnesium</keyword>
<dbReference type="InterPro" id="IPR042110">
    <property type="entry name" value="Adenylosuccinate_synth_dom2"/>
</dbReference>
<dbReference type="HAMAP" id="MF_00011">
    <property type="entry name" value="Adenylosucc_synth"/>
    <property type="match status" value="1"/>
</dbReference>
<evidence type="ECO:0000256" key="4">
    <source>
        <dbReference type="ARBA" id="ARBA00022741"/>
    </source>
</evidence>
<dbReference type="Gene3D" id="3.40.440.10">
    <property type="entry name" value="Adenylosuccinate Synthetase, subunit A, domain 1"/>
    <property type="match status" value="1"/>
</dbReference>
<dbReference type="Gene3D" id="1.10.300.10">
    <property type="entry name" value="Adenylosuccinate Synthetase, subunit A, domain 2"/>
    <property type="match status" value="1"/>
</dbReference>
<dbReference type="GO" id="GO:0000287">
    <property type="term" value="F:magnesium ion binding"/>
    <property type="evidence" value="ECO:0007669"/>
    <property type="project" value="UniProtKB-UniRule"/>
</dbReference>
<comment type="function">
    <text evidence="8">Plays an important role in the de novo pathway of purine nucleotide biosynthesis. Catalyzes the first committed step in the biosynthesis of AMP from IMP.</text>
</comment>
<evidence type="ECO:0000256" key="2">
    <source>
        <dbReference type="ARBA" id="ARBA00022598"/>
    </source>
</evidence>
<comment type="catalytic activity">
    <reaction evidence="8">
        <text>IMP + L-aspartate + GTP = N(6)-(1,2-dicarboxyethyl)-AMP + GDP + phosphate + 2 H(+)</text>
        <dbReference type="Rhea" id="RHEA:15753"/>
        <dbReference type="ChEBI" id="CHEBI:15378"/>
        <dbReference type="ChEBI" id="CHEBI:29991"/>
        <dbReference type="ChEBI" id="CHEBI:37565"/>
        <dbReference type="ChEBI" id="CHEBI:43474"/>
        <dbReference type="ChEBI" id="CHEBI:57567"/>
        <dbReference type="ChEBI" id="CHEBI:58053"/>
        <dbReference type="ChEBI" id="CHEBI:58189"/>
        <dbReference type="EC" id="6.3.4.4"/>
    </reaction>
</comment>
<dbReference type="Gene3D" id="3.90.170.10">
    <property type="entry name" value="Adenylosuccinate Synthetase, subunit A, domain 3"/>
    <property type="match status" value="1"/>
</dbReference>
<dbReference type="GO" id="GO:0005737">
    <property type="term" value="C:cytoplasm"/>
    <property type="evidence" value="ECO:0007669"/>
    <property type="project" value="UniProtKB-SubCell"/>
</dbReference>
<dbReference type="GO" id="GO:0005525">
    <property type="term" value="F:GTP binding"/>
    <property type="evidence" value="ECO:0007669"/>
    <property type="project" value="UniProtKB-UniRule"/>
</dbReference>
<dbReference type="InterPro" id="IPR042109">
    <property type="entry name" value="Adenylosuccinate_synth_dom1"/>
</dbReference>
<evidence type="ECO:0000256" key="3">
    <source>
        <dbReference type="ARBA" id="ARBA00022723"/>
    </source>
</evidence>
<dbReference type="CDD" id="cd03108">
    <property type="entry name" value="AdSS"/>
    <property type="match status" value="1"/>
</dbReference>
<dbReference type="InterPro" id="IPR042111">
    <property type="entry name" value="Adenylosuccinate_synth_dom3"/>
</dbReference>
<evidence type="ECO:0000256" key="6">
    <source>
        <dbReference type="ARBA" id="ARBA00022842"/>
    </source>
</evidence>
<dbReference type="PANTHER" id="PTHR11846">
    <property type="entry name" value="ADENYLOSUCCINATE SYNTHETASE"/>
    <property type="match status" value="1"/>
</dbReference>
<feature type="binding site" description="in other chain" evidence="8">
    <location>
        <position position="225"/>
    </location>
    <ligand>
        <name>IMP</name>
        <dbReference type="ChEBI" id="CHEBI:58053"/>
        <note>ligand shared between dimeric partners</note>
    </ligand>
</feature>
<dbReference type="EMBL" id="MFAY01000017">
    <property type="protein sequence ID" value="OGD89145.1"/>
    <property type="molecule type" value="Genomic_DNA"/>
</dbReference>
<dbReference type="AlphaFoldDB" id="A0A1F5GBC9"/>
<comment type="similarity">
    <text evidence="8">Belongs to the adenylosuccinate synthetase family.</text>
</comment>
<proteinExistence type="inferred from homology"/>
<dbReference type="InterPro" id="IPR027417">
    <property type="entry name" value="P-loop_NTPase"/>
</dbReference>
<feature type="binding site" description="in other chain" evidence="8">
    <location>
        <position position="240"/>
    </location>
    <ligand>
        <name>IMP</name>
        <dbReference type="ChEBI" id="CHEBI:58053"/>
        <note>ligand shared between dimeric partners</note>
    </ligand>
</feature>
<keyword evidence="4 8" id="KW-0547">Nucleotide-binding</keyword>
<protein>
    <recommendedName>
        <fullName evidence="8">Adenylosuccinate synthetase</fullName>
        <shortName evidence="8">AMPSase</shortName>
        <shortName evidence="8">AdSS</shortName>
        <ecNumber evidence="8">6.3.4.4</ecNumber>
    </recommendedName>
    <alternativeName>
        <fullName evidence="8">IMP--aspartate ligase</fullName>
    </alternativeName>
</protein>
<dbReference type="Pfam" id="PF00709">
    <property type="entry name" value="Adenylsucc_synt"/>
    <property type="match status" value="1"/>
</dbReference>
<feature type="active site" description="Proton donor" evidence="8">
    <location>
        <position position="50"/>
    </location>
</feature>
<dbReference type="GO" id="GO:0004019">
    <property type="term" value="F:adenylosuccinate synthase activity"/>
    <property type="evidence" value="ECO:0007669"/>
    <property type="project" value="UniProtKB-UniRule"/>
</dbReference>
<keyword evidence="2 8" id="KW-0436">Ligase</keyword>
<reference evidence="9 10" key="1">
    <citation type="journal article" date="2016" name="Nat. Commun.">
        <title>Thousands of microbial genomes shed light on interconnected biogeochemical processes in an aquifer system.</title>
        <authorList>
            <person name="Anantharaman K."/>
            <person name="Brown C.T."/>
            <person name="Hug L.A."/>
            <person name="Sharon I."/>
            <person name="Castelle C.J."/>
            <person name="Probst A.J."/>
            <person name="Thomas B.C."/>
            <person name="Singh A."/>
            <person name="Wilkins M.J."/>
            <person name="Karaoz U."/>
            <person name="Brodie E.L."/>
            <person name="Williams K.H."/>
            <person name="Hubbard S.S."/>
            <person name="Banfield J.F."/>
        </authorList>
    </citation>
    <scope>NUCLEOTIDE SEQUENCE [LARGE SCALE GENOMIC DNA]</scope>
</reference>
<dbReference type="SMART" id="SM00788">
    <property type="entry name" value="Adenylsucc_synt"/>
    <property type="match status" value="1"/>
</dbReference>
<comment type="caution">
    <text evidence="9">The sequence shown here is derived from an EMBL/GenBank/DDBJ whole genome shotgun (WGS) entry which is preliminary data.</text>
</comment>
<sequence>MKNIDLKNWAGIIAVIGVDFGDSGKGRLIDDLANRAHVVARYAGGANTGHTVVNQYGKFAFHIIPSGIFNPKAICLVGRGVAVSCDSLAIELEALKRVGVTSKNLVIDENASLTMPWHILRDSLREKLRKAKIGTTKSGVGPTYADRTERVGLRVKDLIAVDFKEKLFEEINIQNKFFNLKLKHADIFKKYQSFEKLIKPHVGQTIAIAKKAQKENKNILFEGAQGFFLDIDSGTYPFVTSSNPGVIGIWRSFVIHPSEINAVVGITKSYMTRVGEGPFPTQVTGRVKDYLVKRGHEFGTTTGRERRPGWLDLVLIKAARDDNKLTSLALTKLDVLSGLTEIKICTAYKRSGRSVEYQSGDADYLAGCQPAYESLQGWTQDISDIRIFKNLPINAQKFVKKIEDYLKIPINFISVGPERGQVIYR</sequence>
<comment type="subunit">
    <text evidence="1 8">Homodimer.</text>
</comment>
<keyword evidence="3 8" id="KW-0479">Metal-binding</keyword>
<dbReference type="GO" id="GO:0046040">
    <property type="term" value="P:IMP metabolic process"/>
    <property type="evidence" value="ECO:0007669"/>
    <property type="project" value="TreeGrafter"/>
</dbReference>
<dbReference type="PANTHER" id="PTHR11846:SF0">
    <property type="entry name" value="ADENYLOSUCCINATE SYNTHETASE"/>
    <property type="match status" value="1"/>
</dbReference>
<dbReference type="NCBIfam" id="NF002223">
    <property type="entry name" value="PRK01117.1"/>
    <property type="match status" value="1"/>
</dbReference>
<feature type="binding site" evidence="8">
    <location>
        <begin position="49"/>
        <end position="51"/>
    </location>
    <ligand>
        <name>GTP</name>
        <dbReference type="ChEBI" id="CHEBI:37565"/>
    </ligand>
</feature>
<feature type="binding site" evidence="8">
    <location>
        <position position="306"/>
    </location>
    <ligand>
        <name>GTP</name>
        <dbReference type="ChEBI" id="CHEBI:37565"/>
    </ligand>
</feature>
<comment type="pathway">
    <text evidence="8">Purine metabolism; AMP biosynthesis via de novo pathway; AMP from IMP: step 1/2.</text>
</comment>
<dbReference type="InterPro" id="IPR001114">
    <property type="entry name" value="Adenylosuccinate_synthetase"/>
</dbReference>
<keyword evidence="7 8" id="KW-0342">GTP-binding</keyword>
<feature type="binding site" description="in other chain" evidence="8">
    <location>
        <position position="304"/>
    </location>
    <ligand>
        <name>IMP</name>
        <dbReference type="ChEBI" id="CHEBI:58053"/>
        <note>ligand shared between dimeric partners</note>
    </ligand>
</feature>
<feature type="binding site" evidence="8">
    <location>
        <position position="150"/>
    </location>
    <ligand>
        <name>IMP</name>
        <dbReference type="ChEBI" id="CHEBI:58053"/>
        <note>ligand shared between dimeric partners</note>
    </ligand>
</feature>
<feature type="binding site" evidence="8">
    <location>
        <position position="22"/>
    </location>
    <ligand>
        <name>Mg(2+)</name>
        <dbReference type="ChEBI" id="CHEBI:18420"/>
    </ligand>
</feature>
<organism evidence="9 10">
    <name type="scientific">Candidatus Curtissbacteria bacterium RIFCSPHIGHO2_01_FULL_40_12</name>
    <dbReference type="NCBI Taxonomy" id="1797710"/>
    <lineage>
        <taxon>Bacteria</taxon>
        <taxon>Candidatus Curtissiibacteriota</taxon>
    </lineage>
</organism>
<dbReference type="EC" id="6.3.4.4" evidence="8"/>
<evidence type="ECO:0000313" key="10">
    <source>
        <dbReference type="Proteomes" id="UP000178577"/>
    </source>
</evidence>
<keyword evidence="5 8" id="KW-0658">Purine biosynthesis</keyword>
<evidence type="ECO:0000256" key="5">
    <source>
        <dbReference type="ARBA" id="ARBA00022755"/>
    </source>
</evidence>